<accession>A0ABN9PUE3</accession>
<name>A0ABN9PUE3_9DINO</name>
<dbReference type="EMBL" id="CAUYUJ010001345">
    <property type="protein sequence ID" value="CAK0795480.1"/>
    <property type="molecule type" value="Genomic_DNA"/>
</dbReference>
<feature type="non-terminal residue" evidence="2">
    <location>
        <position position="97"/>
    </location>
</feature>
<feature type="compositionally biased region" description="Basic and acidic residues" evidence="1">
    <location>
        <begin position="87"/>
        <end position="97"/>
    </location>
</feature>
<evidence type="ECO:0000256" key="1">
    <source>
        <dbReference type="SAM" id="MobiDB-lite"/>
    </source>
</evidence>
<keyword evidence="3" id="KW-1185">Reference proteome</keyword>
<feature type="region of interest" description="Disordered" evidence="1">
    <location>
        <begin position="76"/>
        <end position="97"/>
    </location>
</feature>
<protein>
    <submittedName>
        <fullName evidence="2">Uncharacterized protein</fullName>
    </submittedName>
</protein>
<sequence>MALANSHLARARALRRCRFPSKLPLLTKLLTHKVSKLGEEEPKVMPSPEQMSPAVAELPSEEVAYVPSEPAYDPFADRSPYSPSMFEDVKEPYVKDG</sequence>
<gene>
    <name evidence="2" type="ORF">PCOR1329_LOCUS5146</name>
</gene>
<evidence type="ECO:0000313" key="2">
    <source>
        <dbReference type="EMBL" id="CAK0795480.1"/>
    </source>
</evidence>
<evidence type="ECO:0000313" key="3">
    <source>
        <dbReference type="Proteomes" id="UP001189429"/>
    </source>
</evidence>
<organism evidence="2 3">
    <name type="scientific">Prorocentrum cordatum</name>
    <dbReference type="NCBI Taxonomy" id="2364126"/>
    <lineage>
        <taxon>Eukaryota</taxon>
        <taxon>Sar</taxon>
        <taxon>Alveolata</taxon>
        <taxon>Dinophyceae</taxon>
        <taxon>Prorocentrales</taxon>
        <taxon>Prorocentraceae</taxon>
        <taxon>Prorocentrum</taxon>
    </lineage>
</organism>
<dbReference type="Proteomes" id="UP001189429">
    <property type="component" value="Unassembled WGS sequence"/>
</dbReference>
<comment type="caution">
    <text evidence="2">The sequence shown here is derived from an EMBL/GenBank/DDBJ whole genome shotgun (WGS) entry which is preliminary data.</text>
</comment>
<reference evidence="2" key="1">
    <citation type="submission" date="2023-10" db="EMBL/GenBank/DDBJ databases">
        <authorList>
            <person name="Chen Y."/>
            <person name="Shah S."/>
            <person name="Dougan E. K."/>
            <person name="Thang M."/>
            <person name="Chan C."/>
        </authorList>
    </citation>
    <scope>NUCLEOTIDE SEQUENCE [LARGE SCALE GENOMIC DNA]</scope>
</reference>
<proteinExistence type="predicted"/>